<dbReference type="AlphaFoldDB" id="A0A485M0V1"/>
<proteinExistence type="predicted"/>
<gene>
    <name evidence="2" type="ORF">SCFA_260002</name>
</gene>
<feature type="compositionally biased region" description="Basic and acidic residues" evidence="1">
    <location>
        <begin position="157"/>
        <end position="181"/>
    </location>
</feature>
<accession>A0A485M0V1</accession>
<feature type="region of interest" description="Disordered" evidence="1">
    <location>
        <begin position="137"/>
        <end position="194"/>
    </location>
</feature>
<evidence type="ECO:0000256" key="1">
    <source>
        <dbReference type="SAM" id="MobiDB-lite"/>
    </source>
</evidence>
<evidence type="ECO:0000313" key="2">
    <source>
        <dbReference type="EMBL" id="VFU14657.1"/>
    </source>
</evidence>
<organism evidence="2">
    <name type="scientific">anaerobic digester metagenome</name>
    <dbReference type="NCBI Taxonomy" id="1263854"/>
    <lineage>
        <taxon>unclassified sequences</taxon>
        <taxon>metagenomes</taxon>
        <taxon>ecological metagenomes</taxon>
    </lineage>
</organism>
<dbReference type="EMBL" id="CAADRN010000179">
    <property type="protein sequence ID" value="VFU14657.1"/>
    <property type="molecule type" value="Genomic_DNA"/>
</dbReference>
<name>A0A485M0V1_9ZZZZ</name>
<reference evidence="2" key="1">
    <citation type="submission" date="2019-03" db="EMBL/GenBank/DDBJ databases">
        <authorList>
            <person name="Hao L."/>
        </authorList>
    </citation>
    <scope>NUCLEOTIDE SEQUENCE</scope>
</reference>
<sequence>MAQELKGSSAAEETVIRLLEQQSKYGVDQEAMLIYLNSVNLMNILTLIARRYTGSSGLAAPVLPPLAQGAAPAGISLENLLGMMMKLLGNQEGGNVQGGQGLNPAALLTLLGALGQNVDFPGLFNMLGSLFSPGGAPVPGTARPGETQQQAAPAGEIKPEVKKDVKEDKHGVQSAPKREVPKVMVWDQLENRKK</sequence>
<protein>
    <submittedName>
        <fullName evidence="2">Uncharacterized protein</fullName>
    </submittedName>
</protein>